<feature type="region of interest" description="Disordered" evidence="2">
    <location>
        <begin position="117"/>
        <end position="169"/>
    </location>
</feature>
<dbReference type="Gene3D" id="3.30.70.330">
    <property type="match status" value="1"/>
</dbReference>
<evidence type="ECO:0000256" key="1">
    <source>
        <dbReference type="PROSITE-ProRule" id="PRU00176"/>
    </source>
</evidence>
<feature type="region of interest" description="Disordered" evidence="2">
    <location>
        <begin position="350"/>
        <end position="444"/>
    </location>
</feature>
<dbReference type="EMBL" id="JAWHQM010000002">
    <property type="protein sequence ID" value="KAK5625215.1"/>
    <property type="molecule type" value="Genomic_DNA"/>
</dbReference>
<dbReference type="SUPFAM" id="SSF54928">
    <property type="entry name" value="RNA-binding domain, RBD"/>
    <property type="match status" value="1"/>
</dbReference>
<dbReference type="InterPro" id="IPR052600">
    <property type="entry name" value="Nuc_rcpt_coact/corep"/>
</dbReference>
<dbReference type="GO" id="GO:0003723">
    <property type="term" value="F:RNA binding"/>
    <property type="evidence" value="ECO:0007669"/>
    <property type="project" value="UniProtKB-UniRule"/>
</dbReference>
<accession>A0AAN7U497</accession>
<evidence type="ECO:0000313" key="4">
    <source>
        <dbReference type="EMBL" id="KAK5625215.1"/>
    </source>
</evidence>
<evidence type="ECO:0000259" key="3">
    <source>
        <dbReference type="PROSITE" id="PS50102"/>
    </source>
</evidence>
<dbReference type="PANTHER" id="PTHR23295">
    <property type="entry name" value="NUCLEAR RECEPTOR COACTIVATOR 5-RELATED"/>
    <property type="match status" value="1"/>
</dbReference>
<name>A0AAN7U497_9PEZI</name>
<dbReference type="SMART" id="SM00360">
    <property type="entry name" value="RRM"/>
    <property type="match status" value="1"/>
</dbReference>
<proteinExistence type="predicted"/>
<keyword evidence="1" id="KW-0694">RNA-binding</keyword>
<dbReference type="Pfam" id="PF00076">
    <property type="entry name" value="RRM_1"/>
    <property type="match status" value="1"/>
</dbReference>
<feature type="compositionally biased region" description="Basic residues" evidence="2">
    <location>
        <begin position="361"/>
        <end position="374"/>
    </location>
</feature>
<gene>
    <name evidence="4" type="ORF">RRF57_000931</name>
</gene>
<feature type="domain" description="RRM" evidence="3">
    <location>
        <begin position="279"/>
        <end position="350"/>
    </location>
</feature>
<evidence type="ECO:0000313" key="5">
    <source>
        <dbReference type="Proteomes" id="UP001305414"/>
    </source>
</evidence>
<protein>
    <recommendedName>
        <fullName evidence="3">RRM domain-containing protein</fullName>
    </recommendedName>
</protein>
<sequence>MTSGHMTDDSPQVRATAHLDLVSPAPVHPPSPIVVPVLQDQADTYSNFRSRGNDPMVLTPAVISEMPKLGAQACASQVPIQLSSPQYASCVGQLQLEASGSDKSASILDKRAETGIEARNAHVSGPIDVQKNGYSSSEPKLNPDASARSMDIAPSGHGNDPQPNDPIYSARNHQTVLGSIPAQIPNASSSATCNLAHGNSIPLLWNNVPIYSPHTHARNETVNSDARILDKPEADSNHATPVSLPDSMFLKRRKKEKGTSKNERRGICETKREVFPVGSRVFIGNLSASVRQKDISEIFSKYGHIEEISLKKESYGFVQYPSATEAQAAINHLNGRNIGGKKINLEVARGQNKNGDGNRGSRAKHGSNRHNGNRRRQDDRRSKRRSSPPQLNPSQHTPDDTIDRGRSHQGSNYSNKRHRSKSPRVDDHDLYTYRQRSLSPYRQHRRGAEISDVHILLGDVSHGFLTRVTNEFVNNGLSVGFSSLDSRLGHHEAIQRLVVEGVRAVVVLDYHVEKRGLVSLDLFDRQDRVNNVRFDQYRDLPPDVIARIILSRRPQVHHDYHHSQQPPVGHPSTYVPPFRPNQNCPRPASPGMKDYLRDPAIVQNLLATLGSAPQALGGHLPPHPMPHLTQGVPQAGDSHPQLQNVLTQLTRPW</sequence>
<dbReference type="PROSITE" id="PS50102">
    <property type="entry name" value="RRM"/>
    <property type="match status" value="1"/>
</dbReference>
<organism evidence="4 5">
    <name type="scientific">Xylaria bambusicola</name>
    <dbReference type="NCBI Taxonomy" id="326684"/>
    <lineage>
        <taxon>Eukaryota</taxon>
        <taxon>Fungi</taxon>
        <taxon>Dikarya</taxon>
        <taxon>Ascomycota</taxon>
        <taxon>Pezizomycotina</taxon>
        <taxon>Sordariomycetes</taxon>
        <taxon>Xylariomycetidae</taxon>
        <taxon>Xylariales</taxon>
        <taxon>Xylariaceae</taxon>
        <taxon>Xylaria</taxon>
    </lineage>
</organism>
<dbReference type="AlphaFoldDB" id="A0AAN7U497"/>
<dbReference type="InterPro" id="IPR012677">
    <property type="entry name" value="Nucleotide-bd_a/b_plait_sf"/>
</dbReference>
<keyword evidence="5" id="KW-1185">Reference proteome</keyword>
<comment type="caution">
    <text evidence="4">The sequence shown here is derived from an EMBL/GenBank/DDBJ whole genome shotgun (WGS) entry which is preliminary data.</text>
</comment>
<dbReference type="PANTHER" id="PTHR23295:SF6">
    <property type="entry name" value="NEOSIN, ISOFORM A"/>
    <property type="match status" value="1"/>
</dbReference>
<dbReference type="Proteomes" id="UP001305414">
    <property type="component" value="Unassembled WGS sequence"/>
</dbReference>
<dbReference type="InterPro" id="IPR035979">
    <property type="entry name" value="RBD_domain_sf"/>
</dbReference>
<evidence type="ECO:0000256" key="2">
    <source>
        <dbReference type="SAM" id="MobiDB-lite"/>
    </source>
</evidence>
<dbReference type="InterPro" id="IPR000504">
    <property type="entry name" value="RRM_dom"/>
</dbReference>
<reference evidence="4 5" key="1">
    <citation type="submission" date="2023-10" db="EMBL/GenBank/DDBJ databases">
        <title>Draft genome sequence of Xylaria bambusicola isolate GMP-LS, the root and basal stem rot pathogen of sugarcane in Indonesia.</title>
        <authorList>
            <person name="Selvaraj P."/>
            <person name="Muralishankar V."/>
            <person name="Muruganantham S."/>
            <person name="Sp S."/>
            <person name="Haryani S."/>
            <person name="Lau K.J.X."/>
            <person name="Naqvi N.I."/>
        </authorList>
    </citation>
    <scope>NUCLEOTIDE SEQUENCE [LARGE SCALE GENOMIC DNA]</scope>
    <source>
        <strain evidence="4">GMP-LS</strain>
    </source>
</reference>
<feature type="compositionally biased region" description="Basic and acidic residues" evidence="2">
    <location>
        <begin position="397"/>
        <end position="406"/>
    </location>
</feature>